<accession>A0AA38R727</accession>
<name>A0AA38R727_9PEZI</name>
<feature type="compositionally biased region" description="Low complexity" evidence="1">
    <location>
        <begin position="352"/>
        <end position="372"/>
    </location>
</feature>
<evidence type="ECO:0000256" key="1">
    <source>
        <dbReference type="SAM" id="MobiDB-lite"/>
    </source>
</evidence>
<feature type="region of interest" description="Disordered" evidence="1">
    <location>
        <begin position="308"/>
        <end position="330"/>
    </location>
</feature>
<proteinExistence type="predicted"/>
<dbReference type="Pfam" id="PF20248">
    <property type="entry name" value="DUF6603"/>
    <property type="match status" value="1"/>
</dbReference>
<gene>
    <name evidence="3" type="ORF">NKR19_g10394</name>
</gene>
<keyword evidence="4" id="KW-1185">Reference proteome</keyword>
<dbReference type="Proteomes" id="UP001174691">
    <property type="component" value="Unassembled WGS sequence"/>
</dbReference>
<dbReference type="EMBL" id="JANBVN010000354">
    <property type="protein sequence ID" value="KAJ9129391.1"/>
    <property type="molecule type" value="Genomic_DNA"/>
</dbReference>
<feature type="region of interest" description="Disordered" evidence="1">
    <location>
        <begin position="190"/>
        <end position="238"/>
    </location>
</feature>
<evidence type="ECO:0000313" key="4">
    <source>
        <dbReference type="Proteomes" id="UP001174691"/>
    </source>
</evidence>
<feature type="non-terminal residue" evidence="3">
    <location>
        <position position="519"/>
    </location>
</feature>
<feature type="compositionally biased region" description="Polar residues" evidence="1">
    <location>
        <begin position="373"/>
        <end position="382"/>
    </location>
</feature>
<evidence type="ECO:0000313" key="3">
    <source>
        <dbReference type="EMBL" id="KAJ9129391.1"/>
    </source>
</evidence>
<dbReference type="AlphaFoldDB" id="A0AA38R727"/>
<feature type="compositionally biased region" description="Acidic residues" evidence="1">
    <location>
        <begin position="191"/>
        <end position="210"/>
    </location>
</feature>
<evidence type="ECO:0000259" key="2">
    <source>
        <dbReference type="Pfam" id="PF20248"/>
    </source>
</evidence>
<feature type="domain" description="DUF6603" evidence="2">
    <location>
        <begin position="1"/>
        <end position="166"/>
    </location>
</feature>
<organism evidence="3 4">
    <name type="scientific">Coniochaeta hoffmannii</name>
    <dbReference type="NCBI Taxonomy" id="91930"/>
    <lineage>
        <taxon>Eukaryota</taxon>
        <taxon>Fungi</taxon>
        <taxon>Dikarya</taxon>
        <taxon>Ascomycota</taxon>
        <taxon>Pezizomycotina</taxon>
        <taxon>Sordariomycetes</taxon>
        <taxon>Sordariomycetidae</taxon>
        <taxon>Coniochaetales</taxon>
        <taxon>Coniochaetaceae</taxon>
        <taxon>Coniochaeta</taxon>
    </lineage>
</organism>
<reference evidence="3" key="1">
    <citation type="submission" date="2022-07" db="EMBL/GenBank/DDBJ databases">
        <title>Fungi with potential for degradation of polypropylene.</title>
        <authorList>
            <person name="Gostincar C."/>
        </authorList>
    </citation>
    <scope>NUCLEOTIDE SEQUENCE</scope>
    <source>
        <strain evidence="3">EXF-13287</strain>
    </source>
</reference>
<protein>
    <recommendedName>
        <fullName evidence="2">DUF6603 domain-containing protein</fullName>
    </recommendedName>
</protein>
<feature type="region of interest" description="Disordered" evidence="1">
    <location>
        <begin position="347"/>
        <end position="382"/>
    </location>
</feature>
<dbReference type="InterPro" id="IPR046538">
    <property type="entry name" value="DUF6603"/>
</dbReference>
<comment type="caution">
    <text evidence="3">The sequence shown here is derived from an EMBL/GenBank/DDBJ whole genome shotgun (WGS) entry which is preliminary data.</text>
</comment>
<sequence length="519" mass="55623">GYHRRFQPPPQYPNPPRLQISWSFDSALSITGEAYFAITPNVCMAGGRLDASLSLGPLRAWFDAWADALINYKPFHFTAESGLSVGVSFTLDLWICTIHINVEIGADLYLHGPPTGGTVHVNFWIFGFDIDFGRQESGDAAALLLEEFYKLALQSDISKTSLMAAAKGRAIDVGGKRKLSAPARGRVHEIFDDDGDENEDEAVPAADDDASPPPHVYTCNEGLIPSGDAESTPSSDHKPWKVRGAVFQFTVGCKFAIDSATVITALLDPNAPRPAPLPVPGNGQPIYARPMRLTQKLTSTLTITITPIATSRRSRAEDDPPIPGSAPRWDVGVPVIKSVPKAVWGNYSSAQDPVSPSNDDPNGNDDLLKPNNSGGPSSDASTLTPLTMGVTLSSPTPVISADIIPAFKYDTYFIRDAGDVNFPAPHDADAAWYPRPPPDANDDGWEAVRSQWAGPPGLGEGAAQTAVGLWAALSFARWEVEAKPGDISGRAPVDILLKKDTNTFQTLYLEAPRMAAVAA</sequence>